<accession>A0A1S3I6D6</accession>
<dbReference type="GO" id="GO:0005096">
    <property type="term" value="F:GTPase activator activity"/>
    <property type="evidence" value="ECO:0007669"/>
    <property type="project" value="UniProtKB-KW"/>
</dbReference>
<dbReference type="InterPro" id="IPR035969">
    <property type="entry name" value="Rab-GAP_TBC_sf"/>
</dbReference>
<dbReference type="SMART" id="SM00164">
    <property type="entry name" value="TBC"/>
    <property type="match status" value="1"/>
</dbReference>
<dbReference type="GO" id="GO:0031267">
    <property type="term" value="F:small GTPase binding"/>
    <property type="evidence" value="ECO:0007669"/>
    <property type="project" value="TreeGrafter"/>
</dbReference>
<reference evidence="6" key="1">
    <citation type="submission" date="2025-08" db="UniProtKB">
        <authorList>
            <consortium name="RefSeq"/>
        </authorList>
    </citation>
    <scope>IDENTIFICATION</scope>
    <source>
        <tissue evidence="6">Gonads</tissue>
    </source>
</reference>
<proteinExistence type="predicted"/>
<keyword evidence="5" id="KW-1185">Reference proteome</keyword>
<dbReference type="OrthoDB" id="294251at2759"/>
<organism evidence="5 6">
    <name type="scientific">Lingula anatina</name>
    <name type="common">Brachiopod</name>
    <name type="synonym">Lingula unguis</name>
    <dbReference type="NCBI Taxonomy" id="7574"/>
    <lineage>
        <taxon>Eukaryota</taxon>
        <taxon>Metazoa</taxon>
        <taxon>Spiralia</taxon>
        <taxon>Lophotrochozoa</taxon>
        <taxon>Brachiopoda</taxon>
        <taxon>Linguliformea</taxon>
        <taxon>Lingulata</taxon>
        <taxon>Lingulida</taxon>
        <taxon>Linguloidea</taxon>
        <taxon>Lingulidae</taxon>
        <taxon>Lingula</taxon>
    </lineage>
</organism>
<comment type="function">
    <text evidence="2">May act as a GTPase-activating protein for Rab family protein(s).</text>
</comment>
<dbReference type="Gene3D" id="1.10.10.750">
    <property type="entry name" value="Ypt/Rab-GAP domain of gyp1p, domain 1"/>
    <property type="match status" value="1"/>
</dbReference>
<dbReference type="SUPFAM" id="SSF47923">
    <property type="entry name" value="Ypt/Rab-GAP domain of gyp1p"/>
    <property type="match status" value="2"/>
</dbReference>
<protein>
    <recommendedName>
        <fullName evidence="3">Growth hormone-regulated TBC protein 1</fullName>
    </recommendedName>
</protein>
<dbReference type="InterPro" id="IPR000195">
    <property type="entry name" value="Rab-GAP-TBC_dom"/>
</dbReference>
<dbReference type="PROSITE" id="PS50086">
    <property type="entry name" value="TBC_RABGAP"/>
    <property type="match status" value="1"/>
</dbReference>
<evidence type="ECO:0000259" key="4">
    <source>
        <dbReference type="PROSITE" id="PS50086"/>
    </source>
</evidence>
<dbReference type="Gene3D" id="1.10.472.80">
    <property type="entry name" value="Ypt/Rab-GAP domain of gyp1p, domain 3"/>
    <property type="match status" value="1"/>
</dbReference>
<evidence type="ECO:0000313" key="6">
    <source>
        <dbReference type="RefSeq" id="XP_013393840.1"/>
    </source>
</evidence>
<feature type="domain" description="Rab-GAP TBC" evidence="4">
    <location>
        <begin position="64"/>
        <end position="255"/>
    </location>
</feature>
<dbReference type="Pfam" id="PF00566">
    <property type="entry name" value="RabGAP-TBC"/>
    <property type="match status" value="1"/>
</dbReference>
<evidence type="ECO:0000256" key="3">
    <source>
        <dbReference type="ARBA" id="ARBA00070878"/>
    </source>
</evidence>
<sequence>MAERSRTDQYGFEWPEDFDFSAYDAYESSYIQVLARRSRKWKSLLGHKEKVKKNRTVKRYVRKGIPKEFRPLAWMTLSGAQMRMDSQPQLYQHLLTQQPQPEVKESIDQDLHRTFPENIYFCDTLDPTGLRQPLCNVLTAFALKNPKIGYCQGFNFIVGVMLLILRDEQKTFWLLDTLITQILPDLYSPGMAGLKAEIAVLAELIRQKEAGIYDNVEREGVPWAVVFTRWFICLFIDVLPIETVLRIWDCLFYEGVKVLHRVGITLVLRNKEQILHSKGFDGITKDFKATTTDIRNLECHQLMQDIFTIPGSFPRAKIQELREKFLRLRQNRGMGLLQEDNFLCPITQRSGTPSGG</sequence>
<dbReference type="PANTHER" id="PTHR47219">
    <property type="entry name" value="RAB GTPASE-ACTIVATING PROTEIN 1-LIKE"/>
    <property type="match status" value="1"/>
</dbReference>
<evidence type="ECO:0000256" key="1">
    <source>
        <dbReference type="ARBA" id="ARBA00022468"/>
    </source>
</evidence>
<dbReference type="RefSeq" id="XP_013393840.1">
    <property type="nucleotide sequence ID" value="XM_013538386.1"/>
</dbReference>
<dbReference type="AlphaFoldDB" id="A0A1S3I6D6"/>
<dbReference type="GeneID" id="106161432"/>
<evidence type="ECO:0000313" key="5">
    <source>
        <dbReference type="Proteomes" id="UP000085678"/>
    </source>
</evidence>
<dbReference type="InterPro" id="IPR050302">
    <property type="entry name" value="Rab_GAP_TBC_domain"/>
</dbReference>
<dbReference type="STRING" id="7574.A0A1S3I6D6"/>
<name>A0A1S3I6D6_LINAN</name>
<keyword evidence="1" id="KW-0343">GTPase activation</keyword>
<dbReference type="Gene3D" id="1.10.8.270">
    <property type="entry name" value="putative rabgap domain of human tbc1 domain family member 14 like domains"/>
    <property type="match status" value="1"/>
</dbReference>
<evidence type="ECO:0000256" key="2">
    <source>
        <dbReference type="ARBA" id="ARBA00043879"/>
    </source>
</evidence>
<dbReference type="FunFam" id="1.10.472.80:FF:000029">
    <property type="entry name" value="Growth hormone-regulated TBC protein 1"/>
    <property type="match status" value="1"/>
</dbReference>
<dbReference type="InParanoid" id="A0A1S3I6D6"/>
<dbReference type="FunFam" id="1.10.8.270:FF:000016">
    <property type="entry name" value="TBC1 domain family member 2A"/>
    <property type="match status" value="1"/>
</dbReference>
<dbReference type="PANTHER" id="PTHR47219:SF10">
    <property type="entry name" value="GROWTH HORMONE-REGULATED TBC PROTEIN 1"/>
    <property type="match status" value="1"/>
</dbReference>
<gene>
    <name evidence="6" type="primary">LOC106161432</name>
</gene>
<dbReference type="Proteomes" id="UP000085678">
    <property type="component" value="Unplaced"/>
</dbReference>
<dbReference type="FunCoup" id="A0A1S3I6D6">
    <property type="interactions" value="180"/>
</dbReference>